<comment type="caution">
    <text evidence="1">The sequence shown here is derived from an EMBL/GenBank/DDBJ whole genome shotgun (WGS) entry which is preliminary data.</text>
</comment>
<dbReference type="Gramene" id="mRNA:HanXRQr2_Chr05g0220331">
    <property type="protein sequence ID" value="CDS:HanXRQr2_Chr05g0220331.1"/>
    <property type="gene ID" value="HanXRQr2_Chr05g0220331"/>
</dbReference>
<organism evidence="1 2">
    <name type="scientific">Helianthus annuus</name>
    <name type="common">Common sunflower</name>
    <dbReference type="NCBI Taxonomy" id="4232"/>
    <lineage>
        <taxon>Eukaryota</taxon>
        <taxon>Viridiplantae</taxon>
        <taxon>Streptophyta</taxon>
        <taxon>Embryophyta</taxon>
        <taxon>Tracheophyta</taxon>
        <taxon>Spermatophyta</taxon>
        <taxon>Magnoliopsida</taxon>
        <taxon>eudicotyledons</taxon>
        <taxon>Gunneridae</taxon>
        <taxon>Pentapetalae</taxon>
        <taxon>asterids</taxon>
        <taxon>campanulids</taxon>
        <taxon>Asterales</taxon>
        <taxon>Asteraceae</taxon>
        <taxon>Asteroideae</taxon>
        <taxon>Heliantheae alliance</taxon>
        <taxon>Heliantheae</taxon>
        <taxon>Helianthus</taxon>
    </lineage>
</organism>
<protein>
    <submittedName>
        <fullName evidence="1">Uncharacterized protein</fullName>
    </submittedName>
</protein>
<name>A0A9K3NP67_HELAN</name>
<evidence type="ECO:0000313" key="2">
    <source>
        <dbReference type="Proteomes" id="UP000215914"/>
    </source>
</evidence>
<accession>A0A9K3NP67</accession>
<evidence type="ECO:0000313" key="1">
    <source>
        <dbReference type="EMBL" id="KAF5806348.1"/>
    </source>
</evidence>
<keyword evidence="2" id="KW-1185">Reference proteome</keyword>
<dbReference type="Proteomes" id="UP000215914">
    <property type="component" value="Unassembled WGS sequence"/>
</dbReference>
<reference evidence="1" key="2">
    <citation type="submission" date="2020-06" db="EMBL/GenBank/DDBJ databases">
        <title>Helianthus annuus Genome sequencing and assembly Release 2.</title>
        <authorList>
            <person name="Gouzy J."/>
            <person name="Langlade N."/>
            <person name="Munos S."/>
        </authorList>
    </citation>
    <scope>NUCLEOTIDE SEQUENCE</scope>
    <source>
        <tissue evidence="1">Leaves</tissue>
    </source>
</reference>
<reference evidence="1" key="1">
    <citation type="journal article" date="2017" name="Nature">
        <title>The sunflower genome provides insights into oil metabolism, flowering and Asterid evolution.</title>
        <authorList>
            <person name="Badouin H."/>
            <person name="Gouzy J."/>
            <person name="Grassa C.J."/>
            <person name="Murat F."/>
            <person name="Staton S.E."/>
            <person name="Cottret L."/>
            <person name="Lelandais-Briere C."/>
            <person name="Owens G.L."/>
            <person name="Carrere S."/>
            <person name="Mayjonade B."/>
            <person name="Legrand L."/>
            <person name="Gill N."/>
            <person name="Kane N.C."/>
            <person name="Bowers J.E."/>
            <person name="Hubner S."/>
            <person name="Bellec A."/>
            <person name="Berard A."/>
            <person name="Berges H."/>
            <person name="Blanchet N."/>
            <person name="Boniface M.C."/>
            <person name="Brunel D."/>
            <person name="Catrice O."/>
            <person name="Chaidir N."/>
            <person name="Claudel C."/>
            <person name="Donnadieu C."/>
            <person name="Faraut T."/>
            <person name="Fievet G."/>
            <person name="Helmstetter N."/>
            <person name="King M."/>
            <person name="Knapp S.J."/>
            <person name="Lai Z."/>
            <person name="Le Paslier M.C."/>
            <person name="Lippi Y."/>
            <person name="Lorenzon L."/>
            <person name="Mandel J.R."/>
            <person name="Marage G."/>
            <person name="Marchand G."/>
            <person name="Marquand E."/>
            <person name="Bret-Mestries E."/>
            <person name="Morien E."/>
            <person name="Nambeesan S."/>
            <person name="Nguyen T."/>
            <person name="Pegot-Espagnet P."/>
            <person name="Pouilly N."/>
            <person name="Raftis F."/>
            <person name="Sallet E."/>
            <person name="Schiex T."/>
            <person name="Thomas J."/>
            <person name="Vandecasteele C."/>
            <person name="Vares D."/>
            <person name="Vear F."/>
            <person name="Vautrin S."/>
            <person name="Crespi M."/>
            <person name="Mangin B."/>
            <person name="Burke J.M."/>
            <person name="Salse J."/>
            <person name="Munos S."/>
            <person name="Vincourt P."/>
            <person name="Rieseberg L.H."/>
            <person name="Langlade N.B."/>
        </authorList>
    </citation>
    <scope>NUCLEOTIDE SEQUENCE</scope>
    <source>
        <tissue evidence="1">Leaves</tissue>
    </source>
</reference>
<proteinExistence type="predicted"/>
<gene>
    <name evidence="1" type="ORF">HanXRQr2_Chr05g0220331</name>
</gene>
<dbReference type="AlphaFoldDB" id="A0A9K3NP67"/>
<sequence>MSLVLPIVMRGYFMSDFNLVPKLVLNAKQSLRNGAAGTKRLEPWGTLAKLGFSIGGGTPNARFSWRKATSAMEKMNQPRALETN</sequence>
<dbReference type="EMBL" id="MNCJ02000320">
    <property type="protein sequence ID" value="KAF5806348.1"/>
    <property type="molecule type" value="Genomic_DNA"/>
</dbReference>